<accession>A0ABT2I3H1</accession>
<dbReference type="GO" id="GO:0003746">
    <property type="term" value="F:translation elongation factor activity"/>
    <property type="evidence" value="ECO:0007669"/>
    <property type="project" value="UniProtKB-KW"/>
</dbReference>
<evidence type="ECO:0000313" key="2">
    <source>
        <dbReference type="EMBL" id="MCT2399356.1"/>
    </source>
</evidence>
<organism evidence="2 3">
    <name type="scientific">Novosphingobium mangrovi</name>
    <name type="common">ex Huang et al. 2023</name>
    <dbReference type="NCBI Taxonomy" id="2976432"/>
    <lineage>
        <taxon>Bacteria</taxon>
        <taxon>Pseudomonadati</taxon>
        <taxon>Pseudomonadota</taxon>
        <taxon>Alphaproteobacteria</taxon>
        <taxon>Sphingomonadales</taxon>
        <taxon>Sphingomonadaceae</taxon>
        <taxon>Novosphingobium</taxon>
    </lineage>
</organism>
<keyword evidence="2" id="KW-0251">Elongation factor</keyword>
<dbReference type="Pfam" id="PF01272">
    <property type="entry name" value="GreA_GreB"/>
    <property type="match status" value="1"/>
</dbReference>
<reference evidence="2" key="1">
    <citation type="submission" date="2022-09" db="EMBL/GenBank/DDBJ databases">
        <title>Novosphingobium sp. Nov., a polycyclic aromatic hydrocarbon-degrading bacterium isolated form mangrove sediments in HongKong.</title>
        <authorList>
            <person name="Hu Z."/>
        </authorList>
    </citation>
    <scope>NUCLEOTIDE SEQUENCE</scope>
    <source>
        <strain evidence="2">HK4-1</strain>
    </source>
</reference>
<evidence type="ECO:0000313" key="3">
    <source>
        <dbReference type="Proteomes" id="UP001165583"/>
    </source>
</evidence>
<dbReference type="SUPFAM" id="SSF54534">
    <property type="entry name" value="FKBP-like"/>
    <property type="match status" value="1"/>
</dbReference>
<dbReference type="Gene3D" id="3.10.50.30">
    <property type="entry name" value="Transcription elongation factor, GreA/GreB, C-terminal domain"/>
    <property type="match status" value="1"/>
</dbReference>
<evidence type="ECO:0000259" key="1">
    <source>
        <dbReference type="Pfam" id="PF01272"/>
    </source>
</evidence>
<proteinExistence type="predicted"/>
<feature type="domain" description="Transcription elongation factor GreA/GreB C-terminal" evidence="1">
    <location>
        <begin position="83"/>
        <end position="148"/>
    </location>
</feature>
<keyword evidence="3" id="KW-1185">Reference proteome</keyword>
<gene>
    <name evidence="2" type="ORF">NZK81_07335</name>
</gene>
<dbReference type="EMBL" id="JANZXA010000004">
    <property type="protein sequence ID" value="MCT2399356.1"/>
    <property type="molecule type" value="Genomic_DNA"/>
</dbReference>
<keyword evidence="2" id="KW-0648">Protein biosynthesis</keyword>
<dbReference type="RefSeq" id="WP_260045419.1">
    <property type="nucleotide sequence ID" value="NZ_JANZXA010000004.1"/>
</dbReference>
<sequence>MSVAFRREGDDEHLEPKFEIPIPPGPNLVTARGKALIDARVIEMEARVAADLDETALKAAKRDLRYWQTRQVTAEVQPVPDGSVVAFGTRVTFLLNGKERVLGLVGDDEADPAAGLVSFSAPLARALMGAEEGELLPFNGREDAIEVLAVDAL</sequence>
<dbReference type="InterPro" id="IPR036953">
    <property type="entry name" value="GreA/GreB_C_sf"/>
</dbReference>
<dbReference type="InterPro" id="IPR001437">
    <property type="entry name" value="Tscrpt_elong_fac_GreA/B_C"/>
</dbReference>
<comment type="caution">
    <text evidence="2">The sequence shown here is derived from an EMBL/GenBank/DDBJ whole genome shotgun (WGS) entry which is preliminary data.</text>
</comment>
<protein>
    <submittedName>
        <fullName evidence="2">GreA/GreB family elongation factor</fullName>
    </submittedName>
</protein>
<name>A0ABT2I3H1_9SPHN</name>
<dbReference type="Proteomes" id="UP001165583">
    <property type="component" value="Unassembled WGS sequence"/>
</dbReference>